<dbReference type="OrthoDB" id="1863935at2759"/>
<dbReference type="PANTHER" id="PTHR40891">
    <property type="entry name" value="DUF295 DOMAIN-CONTAINING PROTEIN"/>
    <property type="match status" value="1"/>
</dbReference>
<dbReference type="InterPro" id="IPR005174">
    <property type="entry name" value="KIB1-4_b-propeller"/>
</dbReference>
<organism evidence="3 4">
    <name type="scientific">Tetracentron sinense</name>
    <name type="common">Spur-leaf</name>
    <dbReference type="NCBI Taxonomy" id="13715"/>
    <lineage>
        <taxon>Eukaryota</taxon>
        <taxon>Viridiplantae</taxon>
        <taxon>Streptophyta</taxon>
        <taxon>Embryophyta</taxon>
        <taxon>Tracheophyta</taxon>
        <taxon>Spermatophyta</taxon>
        <taxon>Magnoliopsida</taxon>
        <taxon>Trochodendrales</taxon>
        <taxon>Trochodendraceae</taxon>
        <taxon>Tetracentron</taxon>
    </lineage>
</organism>
<feature type="compositionally biased region" description="Polar residues" evidence="1">
    <location>
        <begin position="355"/>
        <end position="364"/>
    </location>
</feature>
<evidence type="ECO:0000256" key="1">
    <source>
        <dbReference type="SAM" id="MobiDB-lite"/>
    </source>
</evidence>
<feature type="region of interest" description="Disordered" evidence="1">
    <location>
        <begin position="343"/>
        <end position="364"/>
    </location>
</feature>
<name>A0A834YTL6_TETSI</name>
<keyword evidence="4" id="KW-1185">Reference proteome</keyword>
<comment type="caution">
    <text evidence="3">The sequence shown here is derived from an EMBL/GenBank/DDBJ whole genome shotgun (WGS) entry which is preliminary data.</text>
</comment>
<dbReference type="AlphaFoldDB" id="A0A834YTL6"/>
<reference evidence="3 4" key="1">
    <citation type="submission" date="2020-04" db="EMBL/GenBank/DDBJ databases">
        <title>Plant Genome Project.</title>
        <authorList>
            <person name="Zhang R.-G."/>
        </authorList>
    </citation>
    <scope>NUCLEOTIDE SEQUENCE [LARGE SCALE GENOMIC DNA]</scope>
    <source>
        <strain evidence="3">YNK0</strain>
        <tissue evidence="3">Leaf</tissue>
    </source>
</reference>
<accession>A0A834YTL6</accession>
<dbReference type="PANTHER" id="PTHR40891:SF1">
    <property type="entry name" value="DUF295 DOMAIN-CONTAINING PROTEIN"/>
    <property type="match status" value="1"/>
</dbReference>
<evidence type="ECO:0000313" key="4">
    <source>
        <dbReference type="Proteomes" id="UP000655225"/>
    </source>
</evidence>
<dbReference type="EMBL" id="JABCRI010000016">
    <property type="protein sequence ID" value="KAF8391732.1"/>
    <property type="molecule type" value="Genomic_DNA"/>
</dbReference>
<evidence type="ECO:0000259" key="2">
    <source>
        <dbReference type="Pfam" id="PF03478"/>
    </source>
</evidence>
<dbReference type="Proteomes" id="UP000655225">
    <property type="component" value="Unassembled WGS sequence"/>
</dbReference>
<protein>
    <recommendedName>
        <fullName evidence="2">KIB1-4 beta-propeller domain-containing protein</fullName>
    </recommendedName>
</protein>
<proteinExistence type="predicted"/>
<gene>
    <name evidence="3" type="ORF">HHK36_021966</name>
</gene>
<feature type="domain" description="KIB1-4 beta-propeller" evidence="2">
    <location>
        <begin position="152"/>
        <end position="255"/>
    </location>
</feature>
<dbReference type="Pfam" id="PF03478">
    <property type="entry name" value="Beta-prop_KIB1-4"/>
    <property type="match status" value="1"/>
</dbReference>
<sequence>MLFSAQSKLVPSSPPQLQQASALLSSTAATVASQRPQKAHNSPPLLHGYSRKIAIPKKSSILQIHGKKHWGRIHREDLEAVEERRALDCCSCEGEEGTSLLCAENNTQLRRRRRVVVSMEMRKRSQRLLPPPFRRTPWLGFAHGKRMKYQIFCSITDQKMYIRSIPEMRRKFCWASCYGWLVMCDLNMTDLFLWNPVSLEKIQLPPLLSLKSIQYNCTLSSPPSDPNCRVFFFGEFDPLVFYCRPGDDKWTEEKCVVGENDSICVAISCNDKLRSVRDKNVAQRQDYGACVYVTKNGQELTGQTAVGITGRYNNVPPEINKLRWIRHHMQLLVEKDVEAKSVGDDREGMLGSESGPGSSTYYTS</sequence>
<evidence type="ECO:0000313" key="3">
    <source>
        <dbReference type="EMBL" id="KAF8391732.1"/>
    </source>
</evidence>